<evidence type="ECO:0000256" key="10">
    <source>
        <dbReference type="SAM" id="MobiDB-lite"/>
    </source>
</evidence>
<gene>
    <name evidence="12" type="ORF">TTEB3V08_LOCUS4069</name>
</gene>
<keyword evidence="2" id="KW-0479">Metal-binding</keyword>
<feature type="domain" description="HIT" evidence="11">
    <location>
        <begin position="85"/>
        <end position="187"/>
    </location>
</feature>
<dbReference type="FunFam" id="3.30.428.10:FF:000004">
    <property type="entry name" value="aprataxin isoform X2"/>
    <property type="match status" value="1"/>
</dbReference>
<keyword evidence="7" id="KW-0234">DNA repair</keyword>
<dbReference type="InterPro" id="IPR019808">
    <property type="entry name" value="Histidine_triad_CS"/>
</dbReference>
<feature type="region of interest" description="Disordered" evidence="10">
    <location>
        <begin position="60"/>
        <end position="81"/>
    </location>
</feature>
<dbReference type="Pfam" id="PF11969">
    <property type="entry name" value="DcpS_C"/>
    <property type="match status" value="1"/>
</dbReference>
<dbReference type="AlphaFoldDB" id="A0A7R9FMA4"/>
<keyword evidence="5" id="KW-0862">Zinc</keyword>
<evidence type="ECO:0000256" key="1">
    <source>
        <dbReference type="ARBA" id="ARBA00004123"/>
    </source>
</evidence>
<keyword evidence="4" id="KW-0863">Zinc-finger</keyword>
<dbReference type="GO" id="GO:0008270">
    <property type="term" value="F:zinc ion binding"/>
    <property type="evidence" value="ECO:0007669"/>
    <property type="project" value="UniProtKB-KW"/>
</dbReference>
<dbReference type="PANTHER" id="PTHR12486">
    <property type="entry name" value="APRATAXIN-RELATED"/>
    <property type="match status" value="1"/>
</dbReference>
<comment type="subcellular location">
    <subcellularLocation>
        <location evidence="1">Nucleus</location>
    </subcellularLocation>
</comment>
<dbReference type="SUPFAM" id="SSF54197">
    <property type="entry name" value="HIT-like"/>
    <property type="match status" value="1"/>
</dbReference>
<dbReference type="Gene3D" id="3.30.428.10">
    <property type="entry name" value="HIT-like"/>
    <property type="match status" value="1"/>
</dbReference>
<evidence type="ECO:0000256" key="6">
    <source>
        <dbReference type="ARBA" id="ARBA00023125"/>
    </source>
</evidence>
<evidence type="ECO:0000313" key="12">
    <source>
        <dbReference type="EMBL" id="CAD7456025.1"/>
    </source>
</evidence>
<evidence type="ECO:0000256" key="9">
    <source>
        <dbReference type="PROSITE-ProRule" id="PRU00464"/>
    </source>
</evidence>
<proteinExistence type="predicted"/>
<evidence type="ECO:0000256" key="7">
    <source>
        <dbReference type="ARBA" id="ARBA00023204"/>
    </source>
</evidence>
<dbReference type="GO" id="GO:0003697">
    <property type="term" value="F:single-stranded DNA binding"/>
    <property type="evidence" value="ECO:0007669"/>
    <property type="project" value="TreeGrafter"/>
</dbReference>
<dbReference type="GO" id="GO:0005634">
    <property type="term" value="C:nucleus"/>
    <property type="evidence" value="ECO:0007669"/>
    <property type="project" value="UniProtKB-SubCell"/>
</dbReference>
<dbReference type="GO" id="GO:0033699">
    <property type="term" value="F:DNA 5'-adenosine monophosphate hydrolase activity"/>
    <property type="evidence" value="ECO:0007669"/>
    <property type="project" value="TreeGrafter"/>
</dbReference>
<dbReference type="EMBL" id="OE001113">
    <property type="protein sequence ID" value="CAD7456025.1"/>
    <property type="molecule type" value="Genomic_DNA"/>
</dbReference>
<dbReference type="InterPro" id="IPR011146">
    <property type="entry name" value="HIT-like"/>
</dbReference>
<protein>
    <recommendedName>
        <fullName evidence="11">HIT domain-containing protein</fullName>
    </recommendedName>
</protein>
<evidence type="ECO:0000256" key="4">
    <source>
        <dbReference type="ARBA" id="ARBA00022771"/>
    </source>
</evidence>
<keyword evidence="8" id="KW-0539">Nucleus</keyword>
<keyword evidence="6" id="KW-0238">DNA-binding</keyword>
<reference evidence="12" key="1">
    <citation type="submission" date="2020-11" db="EMBL/GenBank/DDBJ databases">
        <authorList>
            <person name="Tran Van P."/>
        </authorList>
    </citation>
    <scope>NUCLEOTIDE SEQUENCE</scope>
</reference>
<dbReference type="GO" id="GO:0000012">
    <property type="term" value="P:single strand break repair"/>
    <property type="evidence" value="ECO:0007669"/>
    <property type="project" value="TreeGrafter"/>
</dbReference>
<dbReference type="PROSITE" id="PS00892">
    <property type="entry name" value="HIT_1"/>
    <property type="match status" value="1"/>
</dbReference>
<comment type="caution">
    <text evidence="9">Lacks conserved residue(s) required for the propagation of feature annotation.</text>
</comment>
<name>A0A7R9FMA4_9NEOP</name>
<evidence type="ECO:0000256" key="8">
    <source>
        <dbReference type="ARBA" id="ARBA00023242"/>
    </source>
</evidence>
<evidence type="ECO:0000256" key="5">
    <source>
        <dbReference type="ARBA" id="ARBA00022833"/>
    </source>
</evidence>
<dbReference type="InterPro" id="IPR032566">
    <property type="entry name" value="Znf-C2HE"/>
</dbReference>
<evidence type="ECO:0000256" key="2">
    <source>
        <dbReference type="ARBA" id="ARBA00022723"/>
    </source>
</evidence>
<dbReference type="GO" id="GO:0003725">
    <property type="term" value="F:double-stranded RNA binding"/>
    <property type="evidence" value="ECO:0007669"/>
    <property type="project" value="TreeGrafter"/>
</dbReference>
<accession>A0A7R9FMA4</accession>
<dbReference type="InterPro" id="IPR036265">
    <property type="entry name" value="HIT-like_sf"/>
</dbReference>
<dbReference type="GO" id="GO:1990165">
    <property type="term" value="F:single-strand break-containing DNA binding"/>
    <property type="evidence" value="ECO:0007669"/>
    <property type="project" value="TreeGrafter"/>
</dbReference>
<sequence length="260" mass="29786">MIHSEVRLHEQATWEKVLASYEAFKDAIGSTVDEDGLFDEITELKNFLARDKIPWCNEDMGTKRSHDGSKVSDPETPEKKSGHWAFGLLTSMKDSKSLVEEDTKIVVIKDKYPKAELHYLVLPKDDISSLKQLRKCHLELLKHMDQVAKRIASKHSKRKFRLGYHAVASMSRLHLHVISDDFNSSCLKTKKHWNSFTTEFFIPSKKVIADLQEFGKIAPLSKDESKKLMDSPICCHKCSFLAANMPKLKIHLVTHLKEVD</sequence>
<evidence type="ECO:0000256" key="3">
    <source>
        <dbReference type="ARBA" id="ARBA00022763"/>
    </source>
</evidence>
<keyword evidence="3" id="KW-0227">DNA damage</keyword>
<dbReference type="PROSITE" id="PS51084">
    <property type="entry name" value="HIT_2"/>
    <property type="match status" value="1"/>
</dbReference>
<dbReference type="PANTHER" id="PTHR12486:SF4">
    <property type="entry name" value="APRATAXIN"/>
    <property type="match status" value="1"/>
</dbReference>
<evidence type="ECO:0000259" key="11">
    <source>
        <dbReference type="PROSITE" id="PS51084"/>
    </source>
</evidence>
<organism evidence="12">
    <name type="scientific">Timema tahoe</name>
    <dbReference type="NCBI Taxonomy" id="61484"/>
    <lineage>
        <taxon>Eukaryota</taxon>
        <taxon>Metazoa</taxon>
        <taxon>Ecdysozoa</taxon>
        <taxon>Arthropoda</taxon>
        <taxon>Hexapoda</taxon>
        <taxon>Insecta</taxon>
        <taxon>Pterygota</taxon>
        <taxon>Neoptera</taxon>
        <taxon>Polyneoptera</taxon>
        <taxon>Phasmatodea</taxon>
        <taxon>Timematodea</taxon>
        <taxon>Timematoidea</taxon>
        <taxon>Timematidae</taxon>
        <taxon>Timema</taxon>
    </lineage>
</organism>
<dbReference type="Pfam" id="PF16278">
    <property type="entry name" value="zf-C2HE"/>
    <property type="match status" value="1"/>
</dbReference>
<dbReference type="GO" id="GO:0030983">
    <property type="term" value="F:mismatched DNA binding"/>
    <property type="evidence" value="ECO:0007669"/>
    <property type="project" value="TreeGrafter"/>
</dbReference>